<evidence type="ECO:0000313" key="2">
    <source>
        <dbReference type="EMBL" id="CAG7908742.1"/>
    </source>
</evidence>
<protein>
    <submittedName>
        <fullName evidence="2">Uncharacterized protein</fullName>
    </submittedName>
</protein>
<proteinExistence type="predicted"/>
<organism evidence="3">
    <name type="scientific">Brassica campestris</name>
    <name type="common">Field mustard</name>
    <dbReference type="NCBI Taxonomy" id="3711"/>
    <lineage>
        <taxon>Eukaryota</taxon>
        <taxon>Viridiplantae</taxon>
        <taxon>Streptophyta</taxon>
        <taxon>Embryophyta</taxon>
        <taxon>Tracheophyta</taxon>
        <taxon>Spermatophyta</taxon>
        <taxon>Magnoliopsida</taxon>
        <taxon>eudicotyledons</taxon>
        <taxon>Gunneridae</taxon>
        <taxon>Pentapetalae</taxon>
        <taxon>rosids</taxon>
        <taxon>malvids</taxon>
        <taxon>Brassicales</taxon>
        <taxon>Brassicaceae</taxon>
        <taxon>Brassiceae</taxon>
        <taxon>Brassica</taxon>
    </lineage>
</organism>
<evidence type="ECO:0000313" key="3">
    <source>
        <dbReference type="EMBL" id="VDD16419.1"/>
    </source>
</evidence>
<reference evidence="3" key="1">
    <citation type="submission" date="2018-11" db="EMBL/GenBank/DDBJ databases">
        <authorList>
            <consortium name="Genoscope - CEA"/>
            <person name="William W."/>
        </authorList>
    </citation>
    <scope>NUCLEOTIDE SEQUENCE</scope>
</reference>
<accession>A0A3P6DB53</accession>
<dbReference type="EMBL" id="LS974620">
    <property type="protein sequence ID" value="CAG7908742.1"/>
    <property type="molecule type" value="Genomic_DNA"/>
</dbReference>
<dbReference type="Gramene" id="A04p36430.2_BraZ1">
    <property type="protein sequence ID" value="A04p36430.2_BraZ1.CDS"/>
    <property type="gene ID" value="A04g36430.2_BraZ1"/>
</dbReference>
<name>A0A3P6DB53_BRACM</name>
<sequence length="116" mass="12171">MGPGGPGPGFGGPGGPGGPGPGFGGPGWGPGIFPPIGGFFAGFSDMIFYLVSAAAGFYEIALEGHHHHLHFFLLIIDRLALSPSQENNKDPSPVNDIVTHVFVRNFRCKIIGIRNF</sequence>
<dbReference type="Proteomes" id="UP000694005">
    <property type="component" value="Chromosome A04"/>
</dbReference>
<dbReference type="EMBL" id="LR031576">
    <property type="protein sequence ID" value="VDD16419.1"/>
    <property type="molecule type" value="Genomic_DNA"/>
</dbReference>
<feature type="region of interest" description="Disordered" evidence="1">
    <location>
        <begin position="1"/>
        <end position="29"/>
    </location>
</feature>
<dbReference type="AlphaFoldDB" id="A0A3P6DB53"/>
<evidence type="ECO:0000256" key="1">
    <source>
        <dbReference type="SAM" id="MobiDB-lite"/>
    </source>
</evidence>
<gene>
    <name evidence="3" type="ORF">BRAA04T18946Z</name>
    <name evidence="2" type="ORF">BRAPAZ1V2_A04P36430.2</name>
</gene>